<dbReference type="SUPFAM" id="SSF53448">
    <property type="entry name" value="Nucleotide-diphospho-sugar transferases"/>
    <property type="match status" value="1"/>
</dbReference>
<dbReference type="Pfam" id="PF00535">
    <property type="entry name" value="Glycos_transf_2"/>
    <property type="match status" value="1"/>
</dbReference>
<comment type="caution">
    <text evidence="2">The sequence shown here is derived from an EMBL/GenBank/DDBJ whole genome shotgun (WGS) entry which is preliminary data.</text>
</comment>
<dbReference type="Gene3D" id="3.90.550.10">
    <property type="entry name" value="Spore Coat Polysaccharide Biosynthesis Protein SpsA, Chain A"/>
    <property type="match status" value="1"/>
</dbReference>
<feature type="domain" description="Glycosyltransferase 2-like" evidence="1">
    <location>
        <begin position="3"/>
        <end position="166"/>
    </location>
</feature>
<dbReference type="Proteomes" id="UP001202180">
    <property type="component" value="Unassembled WGS sequence"/>
</dbReference>
<name>A0ABT0HJG7_9BACT</name>
<dbReference type="PANTHER" id="PTHR43685:SF13">
    <property type="entry name" value="O ANTIGEN BIOSYNTHESIS RHAMNOSYLTRANSFERASE RFBN"/>
    <property type="match status" value="1"/>
</dbReference>
<dbReference type="EMBL" id="JALPRF010000002">
    <property type="protein sequence ID" value="MCK8492304.1"/>
    <property type="molecule type" value="Genomic_DNA"/>
</dbReference>
<evidence type="ECO:0000313" key="3">
    <source>
        <dbReference type="Proteomes" id="UP001202180"/>
    </source>
</evidence>
<dbReference type="RefSeq" id="WP_248476904.1">
    <property type="nucleotide sequence ID" value="NZ_JALPRF010000002.1"/>
</dbReference>
<organism evidence="2 3">
    <name type="scientific">Spirosoma liriopis</name>
    <dbReference type="NCBI Taxonomy" id="2937440"/>
    <lineage>
        <taxon>Bacteria</taxon>
        <taxon>Pseudomonadati</taxon>
        <taxon>Bacteroidota</taxon>
        <taxon>Cytophagia</taxon>
        <taxon>Cytophagales</taxon>
        <taxon>Cytophagaceae</taxon>
        <taxon>Spirosoma</taxon>
    </lineage>
</organism>
<accession>A0ABT0HJG7</accession>
<evidence type="ECO:0000313" key="2">
    <source>
        <dbReference type="EMBL" id="MCK8492304.1"/>
    </source>
</evidence>
<gene>
    <name evidence="2" type="ORF">M0L20_10625</name>
</gene>
<dbReference type="InterPro" id="IPR050834">
    <property type="entry name" value="Glycosyltransf_2"/>
</dbReference>
<dbReference type="InterPro" id="IPR029044">
    <property type="entry name" value="Nucleotide-diphossugar_trans"/>
</dbReference>
<proteinExistence type="predicted"/>
<dbReference type="PANTHER" id="PTHR43685">
    <property type="entry name" value="GLYCOSYLTRANSFERASE"/>
    <property type="match status" value="1"/>
</dbReference>
<sequence length="301" mass="34329">MVSVIIPTYNAADYIPVLLKSIRQQTLTHELIIIDSESNDETRTLLTENGIPVVTIPKEDFNHGTTRNYGVSIAKYDIVIFLTQDALPARPDAFERLVEALTVREDIAIAYGRQLPYPDADVLSQFARTSNYPNQSVIKSKVDIPRMGIKTCHCSNSFAAYRKKDFLDVGGFPSDTILGEDVSVAARLILDGKAVAYTAEAEVFHSHNYTLTEEFKRYFDIGAFHKQQQKVLQPFTKAEAEGLKYVINEWTYLKKTKNLKLIPKQLIRTAAKYVGYRVGYWHEVLPISFKRIISMHRSFWK</sequence>
<dbReference type="InterPro" id="IPR001173">
    <property type="entry name" value="Glyco_trans_2-like"/>
</dbReference>
<protein>
    <submittedName>
        <fullName evidence="2">Glycosyltransferase family 2 protein</fullName>
    </submittedName>
</protein>
<dbReference type="CDD" id="cd00761">
    <property type="entry name" value="Glyco_tranf_GTA_type"/>
    <property type="match status" value="1"/>
</dbReference>
<keyword evidence="3" id="KW-1185">Reference proteome</keyword>
<reference evidence="2 3" key="1">
    <citation type="submission" date="2022-04" db="EMBL/GenBank/DDBJ databases">
        <title>Spirosoma sp. strain RP8 genome sequencing and assembly.</title>
        <authorList>
            <person name="Jung Y."/>
        </authorList>
    </citation>
    <scope>NUCLEOTIDE SEQUENCE [LARGE SCALE GENOMIC DNA]</scope>
    <source>
        <strain evidence="2 3">RP8</strain>
    </source>
</reference>
<evidence type="ECO:0000259" key="1">
    <source>
        <dbReference type="Pfam" id="PF00535"/>
    </source>
</evidence>